<dbReference type="HAMAP" id="MF_00518">
    <property type="entry name" value="Deacylase_Dtd"/>
    <property type="match status" value="1"/>
</dbReference>
<dbReference type="PANTHER" id="PTHR10472:SF5">
    <property type="entry name" value="D-AMINOACYL-TRNA DEACYLASE 1"/>
    <property type="match status" value="1"/>
</dbReference>
<comment type="domain">
    <text evidence="2">A Gly-cisPro motif from one monomer fits into the active site of the other monomer to allow specific chiral rejection of L-amino acids.</text>
</comment>
<dbReference type="InterPro" id="IPR003732">
    <property type="entry name" value="Daa-tRNA_deacyls_DTD"/>
</dbReference>
<keyword evidence="2 3" id="KW-0378">Hydrolase</keyword>
<dbReference type="SUPFAM" id="SSF69500">
    <property type="entry name" value="DTD-like"/>
    <property type="match status" value="1"/>
</dbReference>
<dbReference type="KEGG" id="puo:RZN69_21725"/>
<dbReference type="GO" id="GO:0000049">
    <property type="term" value="F:tRNA binding"/>
    <property type="evidence" value="ECO:0007669"/>
    <property type="project" value="UniProtKB-UniRule"/>
</dbReference>
<comment type="subcellular location">
    <subcellularLocation>
        <location evidence="2">Cytoplasm</location>
    </subcellularLocation>
</comment>
<dbReference type="Pfam" id="PF02580">
    <property type="entry name" value="Tyr_Deacylase"/>
    <property type="match status" value="1"/>
</dbReference>
<dbReference type="GO" id="GO:0005737">
    <property type="term" value="C:cytoplasm"/>
    <property type="evidence" value="ECO:0007669"/>
    <property type="project" value="UniProtKB-SubCell"/>
</dbReference>
<dbReference type="GO" id="GO:0051500">
    <property type="term" value="F:D-tyrosyl-tRNA(Tyr) deacylase activity"/>
    <property type="evidence" value="ECO:0007669"/>
    <property type="project" value="TreeGrafter"/>
</dbReference>
<dbReference type="GO" id="GO:0019478">
    <property type="term" value="P:D-amino acid catabolic process"/>
    <property type="evidence" value="ECO:0007669"/>
    <property type="project" value="UniProtKB-UniRule"/>
</dbReference>
<comment type="similarity">
    <text evidence="1 2">Belongs to the DTD family.</text>
</comment>
<organism evidence="3 4">
    <name type="scientific">Rubellicoccus peritrichatus</name>
    <dbReference type="NCBI Taxonomy" id="3080537"/>
    <lineage>
        <taxon>Bacteria</taxon>
        <taxon>Pseudomonadati</taxon>
        <taxon>Verrucomicrobiota</taxon>
        <taxon>Opitutia</taxon>
        <taxon>Puniceicoccales</taxon>
        <taxon>Cerasicoccaceae</taxon>
        <taxon>Rubellicoccus</taxon>
    </lineage>
</organism>
<evidence type="ECO:0000256" key="2">
    <source>
        <dbReference type="HAMAP-Rule" id="MF_00518"/>
    </source>
</evidence>
<dbReference type="NCBIfam" id="TIGR00256">
    <property type="entry name" value="D-aminoacyl-tRNA deacylase"/>
    <property type="match status" value="1"/>
</dbReference>
<sequence length="151" mass="16453">MRAVVQRVSKASVSVEDKVKGEIGPGLLLFLGISQDDTGDEIEWLAQKVASLRVFEDEDGKMNRSVMDIDGGVLVISQFTLYGHLKKGTRPSFNRAGPPEKAIPLYERFIGTLSAKLGKFVPSGEFGAMMVIDAVNHGPVTLIIDTTQKDF</sequence>
<dbReference type="RefSeq" id="WP_317833678.1">
    <property type="nucleotide sequence ID" value="NZ_CP136920.1"/>
</dbReference>
<comment type="subunit">
    <text evidence="2">Homodimer.</text>
</comment>
<gene>
    <name evidence="2 3" type="primary">dtd</name>
    <name evidence="3" type="ORF">RZN69_21725</name>
</gene>
<dbReference type="GO" id="GO:0106026">
    <property type="term" value="F:Gly-tRNA(Ala) deacylase activity"/>
    <property type="evidence" value="ECO:0007669"/>
    <property type="project" value="UniProtKB-UniRule"/>
</dbReference>
<accession>A0AAQ3L7V0</accession>
<dbReference type="AlphaFoldDB" id="A0AAQ3L7V0"/>
<keyword evidence="4" id="KW-1185">Reference proteome</keyword>
<dbReference type="InterPro" id="IPR023509">
    <property type="entry name" value="DTD-like_sf"/>
</dbReference>
<reference evidence="3 4" key="1">
    <citation type="submission" date="2023-10" db="EMBL/GenBank/DDBJ databases">
        <title>Rubellicoccus peritrichatus gen. nov., sp. nov., isolated from an algae of coral reef tank.</title>
        <authorList>
            <person name="Luo J."/>
        </authorList>
    </citation>
    <scope>NUCLEOTIDE SEQUENCE [LARGE SCALE GENOMIC DNA]</scope>
    <source>
        <strain evidence="3 4">CR14</strain>
    </source>
</reference>
<protein>
    <recommendedName>
        <fullName evidence="2">D-aminoacyl-tRNA deacylase</fullName>
        <shortName evidence="2">DTD</shortName>
        <ecNumber evidence="2">3.1.1.96</ecNumber>
    </recommendedName>
    <alternativeName>
        <fullName evidence="2">Gly-tRNA(Ala) deacylase</fullName>
        <ecNumber evidence="2">3.1.1.-</ecNumber>
    </alternativeName>
</protein>
<dbReference type="EMBL" id="CP136920">
    <property type="protein sequence ID" value="WOO41249.1"/>
    <property type="molecule type" value="Genomic_DNA"/>
</dbReference>
<comment type="catalytic activity">
    <reaction evidence="2">
        <text>a D-aminoacyl-tRNA + H2O = a tRNA + a D-alpha-amino acid + H(+)</text>
        <dbReference type="Rhea" id="RHEA:13953"/>
        <dbReference type="Rhea" id="RHEA-COMP:10123"/>
        <dbReference type="Rhea" id="RHEA-COMP:10124"/>
        <dbReference type="ChEBI" id="CHEBI:15377"/>
        <dbReference type="ChEBI" id="CHEBI:15378"/>
        <dbReference type="ChEBI" id="CHEBI:59871"/>
        <dbReference type="ChEBI" id="CHEBI:78442"/>
        <dbReference type="ChEBI" id="CHEBI:79333"/>
        <dbReference type="EC" id="3.1.1.96"/>
    </reaction>
</comment>
<dbReference type="CDD" id="cd00563">
    <property type="entry name" value="Dtyr_deacylase"/>
    <property type="match status" value="1"/>
</dbReference>
<comment type="catalytic activity">
    <reaction evidence="2">
        <text>glycyl-tRNA(Ala) + H2O = tRNA(Ala) + glycine + H(+)</text>
        <dbReference type="Rhea" id="RHEA:53744"/>
        <dbReference type="Rhea" id="RHEA-COMP:9657"/>
        <dbReference type="Rhea" id="RHEA-COMP:13640"/>
        <dbReference type="ChEBI" id="CHEBI:15377"/>
        <dbReference type="ChEBI" id="CHEBI:15378"/>
        <dbReference type="ChEBI" id="CHEBI:57305"/>
        <dbReference type="ChEBI" id="CHEBI:78442"/>
        <dbReference type="ChEBI" id="CHEBI:78522"/>
    </reaction>
</comment>
<evidence type="ECO:0000313" key="3">
    <source>
        <dbReference type="EMBL" id="WOO41249.1"/>
    </source>
</evidence>
<dbReference type="PANTHER" id="PTHR10472">
    <property type="entry name" value="D-TYROSYL-TRNA TYR DEACYLASE"/>
    <property type="match status" value="1"/>
</dbReference>
<evidence type="ECO:0000313" key="4">
    <source>
        <dbReference type="Proteomes" id="UP001304300"/>
    </source>
</evidence>
<keyword evidence="2" id="KW-0820">tRNA-binding</keyword>
<dbReference type="EC" id="3.1.1.96" evidence="2"/>
<comment type="function">
    <text evidence="2">An aminoacyl-tRNA editing enzyme that deacylates mischarged D-aminoacyl-tRNAs. Also deacylates mischarged glycyl-tRNA(Ala), protecting cells against glycine mischarging by AlaRS. Acts via tRNA-based rather than protein-based catalysis; rejects L-amino acids rather than detecting D-amino acids in the active site. By recycling D-aminoacyl-tRNA to D-amino acids and free tRNA molecules, this enzyme counteracts the toxicity associated with the formation of D-aminoacyl-tRNA entities in vivo and helps enforce protein L-homochirality.</text>
</comment>
<name>A0AAQ3L7V0_9BACT</name>
<keyword evidence="2" id="KW-0694">RNA-binding</keyword>
<dbReference type="EC" id="3.1.1.-" evidence="2"/>
<dbReference type="GO" id="GO:0043908">
    <property type="term" value="F:Ser(Gly)-tRNA(Ala) hydrolase activity"/>
    <property type="evidence" value="ECO:0007669"/>
    <property type="project" value="UniProtKB-UniRule"/>
</dbReference>
<proteinExistence type="inferred from homology"/>
<evidence type="ECO:0000256" key="1">
    <source>
        <dbReference type="ARBA" id="ARBA00009673"/>
    </source>
</evidence>
<dbReference type="Proteomes" id="UP001304300">
    <property type="component" value="Chromosome"/>
</dbReference>
<dbReference type="Gene3D" id="3.50.80.10">
    <property type="entry name" value="D-tyrosyl-tRNA(Tyr) deacylase"/>
    <property type="match status" value="1"/>
</dbReference>
<keyword evidence="2" id="KW-0963">Cytoplasm</keyword>
<dbReference type="FunFam" id="3.50.80.10:FF:000001">
    <property type="entry name" value="D-aminoacyl-tRNA deacylase"/>
    <property type="match status" value="1"/>
</dbReference>
<feature type="short sequence motif" description="Gly-cisPro motif, important for rejection of L-amino acids" evidence="2">
    <location>
        <begin position="138"/>
        <end position="139"/>
    </location>
</feature>